<dbReference type="GO" id="GO:0046872">
    <property type="term" value="F:metal ion binding"/>
    <property type="evidence" value="ECO:0007669"/>
    <property type="project" value="UniProtKB-KW"/>
</dbReference>
<accession>A0A250KVM8</accession>
<dbReference type="AlphaFoldDB" id="A0A250KVM8"/>
<dbReference type="GO" id="GO:0005737">
    <property type="term" value="C:cytoplasm"/>
    <property type="evidence" value="ECO:0007669"/>
    <property type="project" value="UniProtKB-SubCell"/>
</dbReference>
<dbReference type="Gene3D" id="1.20.120.520">
    <property type="entry name" value="nmb1532 protein domain like"/>
    <property type="match status" value="1"/>
</dbReference>
<dbReference type="InterPro" id="IPR019903">
    <property type="entry name" value="RIC_family"/>
</dbReference>
<sequence length="229" mass="25829">MEPIMNTLDQPPGSLAGATQIFQQYAPKFRRPDGQSLREAARAKGRRAQEIDDELERIASQRTSRAGTWEDAPPSELIAHILERFHQRHRQQLPELIRLARKVEQVHGEHPASPRGLADSLDSLRQELENHMQAEEQVLFPLMARGEGTSARTLILVMRMEDRHHGEALERLNELTGGLTLPPAACNTWRALYLGLAALCVDLMEHVYLEDKVLFQTATPIQKTEASHG</sequence>
<dbReference type="EMBL" id="AP017928">
    <property type="protein sequence ID" value="BBA35710.1"/>
    <property type="molecule type" value="Genomic_DNA"/>
</dbReference>
<reference evidence="6 7" key="1">
    <citation type="submission" date="2016-12" db="EMBL/GenBank/DDBJ databases">
        <title>Genome sequencing of Methylocaldum marinum.</title>
        <authorList>
            <person name="Takeuchi M."/>
            <person name="Kamagata Y."/>
            <person name="Hiraoka S."/>
            <person name="Oshima K."/>
            <person name="Hattori M."/>
            <person name="Iwasaki W."/>
        </authorList>
    </citation>
    <scope>NUCLEOTIDE SEQUENCE [LARGE SCALE GENOMIC DNA]</scope>
    <source>
        <strain evidence="6 7">S8</strain>
    </source>
</reference>
<dbReference type="PANTHER" id="PTHR36438:SF1">
    <property type="entry name" value="IRON-SULFUR CLUSTER REPAIR PROTEIN YTFE"/>
    <property type="match status" value="1"/>
</dbReference>
<keyword evidence="7" id="KW-1185">Reference proteome</keyword>
<evidence type="ECO:0000256" key="3">
    <source>
        <dbReference type="ARBA" id="ARBA00022723"/>
    </source>
</evidence>
<comment type="subcellular location">
    <subcellularLocation>
        <location evidence="1">Cytoplasm</location>
    </subcellularLocation>
</comment>
<dbReference type="InterPro" id="IPR012312">
    <property type="entry name" value="Hemerythrin-like"/>
</dbReference>
<gene>
    <name evidence="6" type="ORF">sS8_3773</name>
</gene>
<dbReference type="PANTHER" id="PTHR36438">
    <property type="entry name" value="IRON-SULFUR CLUSTER REPAIR PROTEIN YTFE"/>
    <property type="match status" value="1"/>
</dbReference>
<feature type="domain" description="Hemerythrin-like" evidence="5">
    <location>
        <begin position="78"/>
        <end position="217"/>
    </location>
</feature>
<evidence type="ECO:0000256" key="1">
    <source>
        <dbReference type="ARBA" id="ARBA00004496"/>
    </source>
</evidence>
<evidence type="ECO:0000313" key="7">
    <source>
        <dbReference type="Proteomes" id="UP000266313"/>
    </source>
</evidence>
<evidence type="ECO:0000256" key="2">
    <source>
        <dbReference type="ARBA" id="ARBA00022490"/>
    </source>
</evidence>
<protein>
    <recommendedName>
        <fullName evidence="5">Hemerythrin-like domain-containing protein</fullName>
    </recommendedName>
</protein>
<dbReference type="KEGG" id="mmai:sS8_3773"/>
<keyword evidence="2" id="KW-0963">Cytoplasm</keyword>
<dbReference type="Pfam" id="PF01814">
    <property type="entry name" value="Hemerythrin"/>
    <property type="match status" value="1"/>
</dbReference>
<name>A0A250KVM8_9GAMM</name>
<evidence type="ECO:0000259" key="5">
    <source>
        <dbReference type="Pfam" id="PF01814"/>
    </source>
</evidence>
<keyword evidence="4" id="KW-0408">Iron</keyword>
<organism evidence="6 7">
    <name type="scientific">Methylocaldum marinum</name>
    <dbReference type="NCBI Taxonomy" id="1432792"/>
    <lineage>
        <taxon>Bacteria</taxon>
        <taxon>Pseudomonadati</taxon>
        <taxon>Pseudomonadota</taxon>
        <taxon>Gammaproteobacteria</taxon>
        <taxon>Methylococcales</taxon>
        <taxon>Methylococcaceae</taxon>
        <taxon>Methylocaldum</taxon>
    </lineage>
</organism>
<keyword evidence="3" id="KW-0479">Metal-binding</keyword>
<evidence type="ECO:0000256" key="4">
    <source>
        <dbReference type="ARBA" id="ARBA00023004"/>
    </source>
</evidence>
<dbReference type="Proteomes" id="UP000266313">
    <property type="component" value="Chromosome"/>
</dbReference>
<proteinExistence type="predicted"/>
<evidence type="ECO:0000313" key="6">
    <source>
        <dbReference type="EMBL" id="BBA35710.1"/>
    </source>
</evidence>